<comment type="caution">
    <text evidence="3">The sequence shown here is derived from an EMBL/GenBank/DDBJ whole genome shotgun (WGS) entry which is preliminary data.</text>
</comment>
<protein>
    <submittedName>
        <fullName evidence="3">Peptidoglycan hydrolase-like protein with peptidoglycan-binding domain</fullName>
    </submittedName>
</protein>
<dbReference type="Pfam" id="PF01471">
    <property type="entry name" value="PG_binding_1"/>
    <property type="match status" value="1"/>
</dbReference>
<dbReference type="RefSeq" id="WP_209646122.1">
    <property type="nucleotide sequence ID" value="NZ_JAGINW010000001.1"/>
</dbReference>
<evidence type="ECO:0000313" key="4">
    <source>
        <dbReference type="Proteomes" id="UP001519332"/>
    </source>
</evidence>
<dbReference type="Proteomes" id="UP001519332">
    <property type="component" value="Unassembled WGS sequence"/>
</dbReference>
<gene>
    <name evidence="3" type="ORF">JOF56_009688</name>
</gene>
<dbReference type="InterPro" id="IPR036365">
    <property type="entry name" value="PGBD-like_sf"/>
</dbReference>
<reference evidence="3 4" key="1">
    <citation type="submission" date="2021-03" db="EMBL/GenBank/DDBJ databases">
        <title>Sequencing the genomes of 1000 actinobacteria strains.</title>
        <authorList>
            <person name="Klenk H.-P."/>
        </authorList>
    </citation>
    <scope>NUCLEOTIDE SEQUENCE [LARGE SCALE GENOMIC DNA]</scope>
    <source>
        <strain evidence="3 4">DSM 46670</strain>
    </source>
</reference>
<keyword evidence="4" id="KW-1185">Reference proteome</keyword>
<dbReference type="EMBL" id="JAGINW010000001">
    <property type="protein sequence ID" value="MBP2329303.1"/>
    <property type="molecule type" value="Genomic_DNA"/>
</dbReference>
<name>A0ABS4TZ80_9PSEU</name>
<feature type="domain" description="Peptidoglycan binding-like" evidence="2">
    <location>
        <begin position="73"/>
        <end position="128"/>
    </location>
</feature>
<accession>A0ABS4TZ80</accession>
<organism evidence="3 4">
    <name type="scientific">Kibdelosporangium banguiense</name>
    <dbReference type="NCBI Taxonomy" id="1365924"/>
    <lineage>
        <taxon>Bacteria</taxon>
        <taxon>Bacillati</taxon>
        <taxon>Actinomycetota</taxon>
        <taxon>Actinomycetes</taxon>
        <taxon>Pseudonocardiales</taxon>
        <taxon>Pseudonocardiaceae</taxon>
        <taxon>Kibdelosporangium</taxon>
    </lineage>
</organism>
<feature type="chain" id="PRO_5045323948" evidence="1">
    <location>
        <begin position="30"/>
        <end position="142"/>
    </location>
</feature>
<evidence type="ECO:0000259" key="2">
    <source>
        <dbReference type="Pfam" id="PF01471"/>
    </source>
</evidence>
<evidence type="ECO:0000313" key="3">
    <source>
        <dbReference type="EMBL" id="MBP2329303.1"/>
    </source>
</evidence>
<keyword evidence="1" id="KW-0732">Signal</keyword>
<dbReference type="Gene3D" id="1.10.101.10">
    <property type="entry name" value="PGBD-like superfamily/PGBD"/>
    <property type="match status" value="1"/>
</dbReference>
<dbReference type="InterPro" id="IPR036366">
    <property type="entry name" value="PGBDSf"/>
</dbReference>
<sequence>MRRPMIRVLARACAAAVVAAGVLTAPAIATPSGGGVGTTAVWCDWVASYAGAWVPARLEPFTVDCEMGRGAHSPAVEKLQYSMNLCYGKGLRVDSDFGGATERALKEVQRAVGAAVDGRYGPETRSKMVHQPISGSSCVRVP</sequence>
<feature type="signal peptide" evidence="1">
    <location>
        <begin position="1"/>
        <end position="29"/>
    </location>
</feature>
<dbReference type="InterPro" id="IPR002477">
    <property type="entry name" value="Peptidoglycan-bd-like"/>
</dbReference>
<dbReference type="SUPFAM" id="SSF47090">
    <property type="entry name" value="PGBD-like"/>
    <property type="match status" value="1"/>
</dbReference>
<proteinExistence type="predicted"/>
<evidence type="ECO:0000256" key="1">
    <source>
        <dbReference type="SAM" id="SignalP"/>
    </source>
</evidence>